<dbReference type="PRINTS" id="PR00032">
    <property type="entry name" value="HTHARAC"/>
</dbReference>
<dbReference type="Proteomes" id="UP000717981">
    <property type="component" value="Unassembled WGS sequence"/>
</dbReference>
<dbReference type="PANTHER" id="PTHR46796">
    <property type="entry name" value="HTH-TYPE TRANSCRIPTIONAL ACTIVATOR RHAS-RELATED"/>
    <property type="match status" value="1"/>
</dbReference>
<dbReference type="GO" id="GO:0043565">
    <property type="term" value="F:sequence-specific DNA binding"/>
    <property type="evidence" value="ECO:0007669"/>
    <property type="project" value="InterPro"/>
</dbReference>
<evidence type="ECO:0000256" key="2">
    <source>
        <dbReference type="ARBA" id="ARBA00023125"/>
    </source>
</evidence>
<keyword evidence="6" id="KW-1185">Reference proteome</keyword>
<evidence type="ECO:0000256" key="1">
    <source>
        <dbReference type="ARBA" id="ARBA00023015"/>
    </source>
</evidence>
<evidence type="ECO:0000259" key="4">
    <source>
        <dbReference type="PROSITE" id="PS01124"/>
    </source>
</evidence>
<reference evidence="5" key="1">
    <citation type="submission" date="2017-10" db="EMBL/GenBank/DDBJ databases">
        <title>Whole genome sequencing of members of genus Pseudoxanthomonas.</title>
        <authorList>
            <person name="Kumar S."/>
            <person name="Bansal K."/>
            <person name="Kaur A."/>
            <person name="Patil P."/>
            <person name="Sharma S."/>
            <person name="Patil P.B."/>
        </authorList>
    </citation>
    <scope>NUCLEOTIDE SEQUENCE</scope>
    <source>
        <strain evidence="5">DSM 22914</strain>
    </source>
</reference>
<dbReference type="RefSeq" id="WP_162124952.1">
    <property type="nucleotide sequence ID" value="NZ_PDWK01000053.1"/>
</dbReference>
<dbReference type="AlphaFoldDB" id="A0A921NYZ6"/>
<sequence>MRAGEDFWSLPARHLLVWRDGVLTGVAAGHALAVAAPLAAWSQRSGPVEPLPWEAPCPRGVARLLLHVARCVRDGDTALVEATWRALAQSLLHEQAPLLECMARCTGRTLQRRKQTLLRLLRVQDLIRRQLEHRPDLRRLAASANYSPHHLLRISRRVFGETPAEYAARLRLQRAWRLVRFTRMPVCEIAEALGFESPSAFCRAFRQAFGLTATQARLHAATDTAQPPAGEQHLPLHV</sequence>
<evidence type="ECO:0000313" key="6">
    <source>
        <dbReference type="Proteomes" id="UP000717981"/>
    </source>
</evidence>
<evidence type="ECO:0000313" key="5">
    <source>
        <dbReference type="EMBL" id="KAF1688340.1"/>
    </source>
</evidence>
<dbReference type="EMBL" id="PDWK01000053">
    <property type="protein sequence ID" value="KAF1688340.1"/>
    <property type="molecule type" value="Genomic_DNA"/>
</dbReference>
<accession>A0A921NYZ6</accession>
<dbReference type="InterPro" id="IPR020449">
    <property type="entry name" value="Tscrpt_reg_AraC-type_HTH"/>
</dbReference>
<dbReference type="Gene3D" id="1.10.10.60">
    <property type="entry name" value="Homeodomain-like"/>
    <property type="match status" value="2"/>
</dbReference>
<dbReference type="Pfam" id="PF12833">
    <property type="entry name" value="HTH_18"/>
    <property type="match status" value="1"/>
</dbReference>
<protein>
    <recommendedName>
        <fullName evidence="4">HTH araC/xylS-type domain-containing protein</fullName>
    </recommendedName>
</protein>
<dbReference type="SUPFAM" id="SSF46689">
    <property type="entry name" value="Homeodomain-like"/>
    <property type="match status" value="2"/>
</dbReference>
<dbReference type="InterPro" id="IPR050204">
    <property type="entry name" value="AraC_XylS_family_regulators"/>
</dbReference>
<evidence type="ECO:0000256" key="3">
    <source>
        <dbReference type="ARBA" id="ARBA00023163"/>
    </source>
</evidence>
<dbReference type="GO" id="GO:0003700">
    <property type="term" value="F:DNA-binding transcription factor activity"/>
    <property type="evidence" value="ECO:0007669"/>
    <property type="project" value="InterPro"/>
</dbReference>
<comment type="caution">
    <text evidence="5">The sequence shown here is derived from an EMBL/GenBank/DDBJ whole genome shotgun (WGS) entry which is preliminary data.</text>
</comment>
<dbReference type="SMART" id="SM00342">
    <property type="entry name" value="HTH_ARAC"/>
    <property type="match status" value="1"/>
</dbReference>
<name>A0A921NYZ6_9GAMM</name>
<gene>
    <name evidence="5" type="ORF">CR938_10430</name>
</gene>
<feature type="domain" description="HTH araC/xylS-type" evidence="4">
    <location>
        <begin position="121"/>
        <end position="219"/>
    </location>
</feature>
<dbReference type="OrthoDB" id="282744at2"/>
<organism evidence="5 6">
    <name type="scientific">Pseudoxanthomonas taiwanensis</name>
    <dbReference type="NCBI Taxonomy" id="176598"/>
    <lineage>
        <taxon>Bacteria</taxon>
        <taxon>Pseudomonadati</taxon>
        <taxon>Pseudomonadota</taxon>
        <taxon>Gammaproteobacteria</taxon>
        <taxon>Lysobacterales</taxon>
        <taxon>Lysobacteraceae</taxon>
        <taxon>Pseudoxanthomonas</taxon>
    </lineage>
</organism>
<keyword evidence="1" id="KW-0805">Transcription regulation</keyword>
<dbReference type="PROSITE" id="PS01124">
    <property type="entry name" value="HTH_ARAC_FAMILY_2"/>
    <property type="match status" value="1"/>
</dbReference>
<keyword evidence="2" id="KW-0238">DNA-binding</keyword>
<dbReference type="InterPro" id="IPR018060">
    <property type="entry name" value="HTH_AraC"/>
</dbReference>
<keyword evidence="3" id="KW-0804">Transcription</keyword>
<proteinExistence type="predicted"/>
<dbReference type="InterPro" id="IPR009057">
    <property type="entry name" value="Homeodomain-like_sf"/>
</dbReference>